<proteinExistence type="predicted"/>
<evidence type="ECO:0000256" key="1">
    <source>
        <dbReference type="SAM" id="SignalP"/>
    </source>
</evidence>
<organism evidence="2 3">
    <name type="scientific">Pyricularia grisea</name>
    <name type="common">Crabgrass-specific blast fungus</name>
    <name type="synonym">Magnaporthe grisea</name>
    <dbReference type="NCBI Taxonomy" id="148305"/>
    <lineage>
        <taxon>Eukaryota</taxon>
        <taxon>Fungi</taxon>
        <taxon>Dikarya</taxon>
        <taxon>Ascomycota</taxon>
        <taxon>Pezizomycotina</taxon>
        <taxon>Sordariomycetes</taxon>
        <taxon>Sordariomycetidae</taxon>
        <taxon>Magnaporthales</taxon>
        <taxon>Pyriculariaceae</taxon>
        <taxon>Pyricularia</taxon>
    </lineage>
</organism>
<keyword evidence="1" id="KW-0732">Signal</keyword>
<evidence type="ECO:0000313" key="3">
    <source>
        <dbReference type="RefSeq" id="XP_030981001.1"/>
    </source>
</evidence>
<reference evidence="3" key="1">
    <citation type="journal article" date="2019" name="Mol. Biol. Evol.">
        <title>Blast fungal genomes show frequent chromosomal changes, gene gains and losses, and effector gene turnover.</title>
        <authorList>
            <person name="Gomez Luciano L.B."/>
            <person name="Jason Tsai I."/>
            <person name="Chuma I."/>
            <person name="Tosa Y."/>
            <person name="Chen Y.H."/>
            <person name="Li J.Y."/>
            <person name="Li M.Y."/>
            <person name="Jade Lu M.Y."/>
            <person name="Nakayashiki H."/>
            <person name="Li W.H."/>
        </authorList>
    </citation>
    <scope>NUCLEOTIDE SEQUENCE</scope>
    <source>
        <strain evidence="3">NI907</strain>
    </source>
</reference>
<dbReference type="RefSeq" id="XP_030981001.1">
    <property type="nucleotide sequence ID" value="XM_031127249.1"/>
</dbReference>
<dbReference type="AlphaFoldDB" id="A0A6P8B1A7"/>
<reference evidence="3" key="3">
    <citation type="submission" date="2025-08" db="UniProtKB">
        <authorList>
            <consortium name="RefSeq"/>
        </authorList>
    </citation>
    <scope>IDENTIFICATION</scope>
    <source>
        <strain evidence="3">NI907</strain>
    </source>
</reference>
<name>A0A6P8B1A7_PYRGI</name>
<dbReference type="Proteomes" id="UP000515153">
    <property type="component" value="Unplaced"/>
</dbReference>
<feature type="signal peptide" evidence="1">
    <location>
        <begin position="1"/>
        <end position="21"/>
    </location>
</feature>
<protein>
    <submittedName>
        <fullName evidence="3">Uncharacterized protein</fullName>
    </submittedName>
</protein>
<dbReference type="GeneID" id="41962158"/>
<gene>
    <name evidence="3" type="ORF">PgNI_07234</name>
</gene>
<accession>A0A6P8B1A7</accession>
<reference evidence="3" key="2">
    <citation type="submission" date="2019-10" db="EMBL/GenBank/DDBJ databases">
        <authorList>
            <consortium name="NCBI Genome Project"/>
        </authorList>
    </citation>
    <scope>NUCLEOTIDE SEQUENCE</scope>
    <source>
        <strain evidence="3">NI907</strain>
    </source>
</reference>
<dbReference type="KEGG" id="pgri:PgNI_07234"/>
<feature type="chain" id="PRO_5027761233" evidence="1">
    <location>
        <begin position="22"/>
        <end position="131"/>
    </location>
</feature>
<evidence type="ECO:0000313" key="2">
    <source>
        <dbReference type="Proteomes" id="UP000515153"/>
    </source>
</evidence>
<sequence>MQFSKITLIVGISATAVFGLAEDHQSTPANPILAARQNGPPCSGRGNCGYGLPCVNGRCATSFKNLKRDFADLQGIHSIHARQNGPRCSGLGNCGYGLPCVNGRCATSFKSLQNREESDVASDGDDEEEEE</sequence>
<keyword evidence="2" id="KW-1185">Reference proteome</keyword>